<dbReference type="AlphaFoldDB" id="A0A8J7TNE8"/>
<keyword evidence="3 7" id="KW-0862">Zinc</keyword>
<name>A0A8J7TNE8_9BACT</name>
<gene>
    <name evidence="9" type="ORF">J0M35_15370</name>
</gene>
<evidence type="ECO:0000256" key="8">
    <source>
        <dbReference type="PIRSR" id="PIRSR602481-2"/>
    </source>
</evidence>
<dbReference type="InterPro" id="IPR036388">
    <property type="entry name" value="WH-like_DNA-bd_sf"/>
</dbReference>
<evidence type="ECO:0000313" key="9">
    <source>
        <dbReference type="EMBL" id="MBN8661745.1"/>
    </source>
</evidence>
<evidence type="ECO:0000256" key="2">
    <source>
        <dbReference type="ARBA" id="ARBA00022491"/>
    </source>
</evidence>
<keyword evidence="4" id="KW-0805">Transcription regulation</keyword>
<comment type="caution">
    <text evidence="9">The sequence shown here is derived from an EMBL/GenBank/DDBJ whole genome shotgun (WGS) entry which is preliminary data.</text>
</comment>
<dbReference type="SUPFAM" id="SSF46785">
    <property type="entry name" value="Winged helix' DNA-binding domain"/>
    <property type="match status" value="1"/>
</dbReference>
<dbReference type="Proteomes" id="UP000664277">
    <property type="component" value="Unassembled WGS sequence"/>
</dbReference>
<proteinExistence type="inferred from homology"/>
<dbReference type="GO" id="GO:0003700">
    <property type="term" value="F:DNA-binding transcription factor activity"/>
    <property type="evidence" value="ECO:0007669"/>
    <property type="project" value="InterPro"/>
</dbReference>
<organism evidence="9 10">
    <name type="scientific">Candidatus Obscuribacter phosphatis</name>
    <dbReference type="NCBI Taxonomy" id="1906157"/>
    <lineage>
        <taxon>Bacteria</taxon>
        <taxon>Bacillati</taxon>
        <taxon>Candidatus Melainabacteria</taxon>
        <taxon>Candidatus Obscuribacterales</taxon>
        <taxon>Candidatus Obscuribacteraceae</taxon>
        <taxon>Candidatus Obscuribacter</taxon>
    </lineage>
</organism>
<evidence type="ECO:0000256" key="5">
    <source>
        <dbReference type="ARBA" id="ARBA00023125"/>
    </source>
</evidence>
<dbReference type="GO" id="GO:0045892">
    <property type="term" value="P:negative regulation of DNA-templated transcription"/>
    <property type="evidence" value="ECO:0007669"/>
    <property type="project" value="TreeGrafter"/>
</dbReference>
<evidence type="ECO:0000256" key="7">
    <source>
        <dbReference type="PIRSR" id="PIRSR602481-1"/>
    </source>
</evidence>
<dbReference type="GO" id="GO:0008270">
    <property type="term" value="F:zinc ion binding"/>
    <property type="evidence" value="ECO:0007669"/>
    <property type="project" value="TreeGrafter"/>
</dbReference>
<dbReference type="CDD" id="cd07153">
    <property type="entry name" value="Fur_like"/>
    <property type="match status" value="1"/>
</dbReference>
<protein>
    <submittedName>
        <fullName evidence="9">Transcriptional repressor</fullName>
    </submittedName>
</protein>
<feature type="binding site" evidence="7">
    <location>
        <position position="84"/>
    </location>
    <ligand>
        <name>Zn(2+)</name>
        <dbReference type="ChEBI" id="CHEBI:29105"/>
    </ligand>
</feature>
<evidence type="ECO:0000256" key="3">
    <source>
        <dbReference type="ARBA" id="ARBA00022833"/>
    </source>
</evidence>
<keyword evidence="7" id="KW-0479">Metal-binding</keyword>
<dbReference type="Pfam" id="PF01475">
    <property type="entry name" value="FUR"/>
    <property type="match status" value="1"/>
</dbReference>
<feature type="binding site" evidence="7">
    <location>
        <position position="81"/>
    </location>
    <ligand>
        <name>Zn(2+)</name>
        <dbReference type="ChEBI" id="CHEBI:29105"/>
    </ligand>
</feature>
<evidence type="ECO:0000313" key="10">
    <source>
        <dbReference type="Proteomes" id="UP000664277"/>
    </source>
</evidence>
<sequence length="153" mass="17224">MERNTVQRRAILKALDYENRPLAVQEILDLASIYCPSLGIATVYRNVKTLLLEGRLKQVDMPGGAILYEKPGIHHHHHFSCRSCQKVFDIFECALNLNKILPDGFLLEEHEILLSGICRQCSRSKDTAALQEKSLQQGKSIPVTIDTQNSSAH</sequence>
<feature type="binding site" evidence="8">
    <location>
        <position position="75"/>
    </location>
    <ligand>
        <name>Fe cation</name>
        <dbReference type="ChEBI" id="CHEBI:24875"/>
    </ligand>
</feature>
<evidence type="ECO:0000256" key="4">
    <source>
        <dbReference type="ARBA" id="ARBA00023015"/>
    </source>
</evidence>
<dbReference type="GO" id="GO:0000976">
    <property type="term" value="F:transcription cis-regulatory region binding"/>
    <property type="evidence" value="ECO:0007669"/>
    <property type="project" value="TreeGrafter"/>
</dbReference>
<dbReference type="EMBL" id="JAFLCK010000024">
    <property type="protein sequence ID" value="MBN8661745.1"/>
    <property type="molecule type" value="Genomic_DNA"/>
</dbReference>
<dbReference type="Gene3D" id="1.10.10.10">
    <property type="entry name" value="Winged helix-like DNA-binding domain superfamily/Winged helix DNA-binding domain"/>
    <property type="match status" value="1"/>
</dbReference>
<feature type="binding site" evidence="8">
    <location>
        <position position="110"/>
    </location>
    <ligand>
        <name>Fe cation</name>
        <dbReference type="ChEBI" id="CHEBI:24875"/>
    </ligand>
</feature>
<evidence type="ECO:0000256" key="1">
    <source>
        <dbReference type="ARBA" id="ARBA00007957"/>
    </source>
</evidence>
<dbReference type="GO" id="GO:1900376">
    <property type="term" value="P:regulation of secondary metabolite biosynthetic process"/>
    <property type="evidence" value="ECO:0007669"/>
    <property type="project" value="TreeGrafter"/>
</dbReference>
<dbReference type="InterPro" id="IPR036390">
    <property type="entry name" value="WH_DNA-bd_sf"/>
</dbReference>
<comment type="similarity">
    <text evidence="1">Belongs to the Fur family.</text>
</comment>
<dbReference type="InterPro" id="IPR002481">
    <property type="entry name" value="FUR"/>
</dbReference>
<comment type="cofactor">
    <cofactor evidence="8">
        <name>Mn(2+)</name>
        <dbReference type="ChEBI" id="CHEBI:29035"/>
    </cofactor>
    <cofactor evidence="8">
        <name>Fe(2+)</name>
        <dbReference type="ChEBI" id="CHEBI:29033"/>
    </cofactor>
    <text evidence="8">Binds 1 Mn(2+) or Fe(2+) ion per subunit.</text>
</comment>
<keyword evidence="6" id="KW-0804">Transcription</keyword>
<dbReference type="PANTHER" id="PTHR33202">
    <property type="entry name" value="ZINC UPTAKE REGULATION PROTEIN"/>
    <property type="match status" value="1"/>
</dbReference>
<dbReference type="Gene3D" id="3.30.1490.190">
    <property type="match status" value="1"/>
</dbReference>
<reference evidence="9" key="1">
    <citation type="submission" date="2021-02" db="EMBL/GenBank/DDBJ databases">
        <title>Genome-Resolved Metagenomics of a Microbial Community Performing Photosynthetic Biological Nutrient Removal.</title>
        <authorList>
            <person name="Mcdaniel E.A."/>
        </authorList>
    </citation>
    <scope>NUCLEOTIDE SEQUENCE</scope>
    <source>
        <strain evidence="9">UWPOB_OBS1</strain>
    </source>
</reference>
<keyword evidence="5" id="KW-0238">DNA-binding</keyword>
<comment type="cofactor">
    <cofactor evidence="7">
        <name>Zn(2+)</name>
        <dbReference type="ChEBI" id="CHEBI:29105"/>
    </cofactor>
    <text evidence="7">Binds 1 zinc ion per subunit.</text>
</comment>
<accession>A0A8J7TNE8</accession>
<keyword evidence="2" id="KW-0678">Repressor</keyword>
<evidence type="ECO:0000256" key="6">
    <source>
        <dbReference type="ARBA" id="ARBA00023163"/>
    </source>
</evidence>
<dbReference type="InterPro" id="IPR043135">
    <property type="entry name" value="Fur_C"/>
</dbReference>
<feature type="binding site" evidence="7">
    <location>
        <position position="121"/>
    </location>
    <ligand>
        <name>Zn(2+)</name>
        <dbReference type="ChEBI" id="CHEBI:29105"/>
    </ligand>
</feature>
<feature type="binding site" evidence="7">
    <location>
        <position position="118"/>
    </location>
    <ligand>
        <name>Zn(2+)</name>
        <dbReference type="ChEBI" id="CHEBI:29105"/>
    </ligand>
</feature>
<keyword evidence="8" id="KW-0408">Iron</keyword>
<dbReference type="PANTHER" id="PTHR33202:SF22">
    <property type="entry name" value="HYDROGEN PEROXIDE SENSITIVE REPRESSOR"/>
    <property type="match status" value="1"/>
</dbReference>